<feature type="region of interest" description="Disordered" evidence="1">
    <location>
        <begin position="197"/>
        <end position="255"/>
    </location>
</feature>
<feature type="transmembrane region" description="Helical" evidence="2">
    <location>
        <begin position="6"/>
        <end position="26"/>
    </location>
</feature>
<keyword evidence="2" id="KW-0472">Membrane</keyword>
<keyword evidence="2" id="KW-1133">Transmembrane helix</keyword>
<sequence>MNKKAIITILVLLVLVIGVGVGVFLVQRNIEIREKAAPSTNLSLVSDTDSPIVGQSFSALVNINTGENQVIGAEMYITYDPLKLEIVSVDKGTFLPNPVIIGPDIDNSSGTLSYTIYIPPGSTPVTGSGTLAVIEFKTKQEGSATVSFTSESKVGAVQEGGVNVLVGTTPLSLNIQGTSVELTNTPTPTGVLVQETVTPTPTGQVTNTPTPTEADGTGGTTLPTNTPTPTTRPSSTSTPTSFNPASSEGDTTLPDTGVSTPTIILVSSGILIFIVSLIIAL</sequence>
<dbReference type="InterPro" id="IPR008965">
    <property type="entry name" value="CBM2/CBM3_carb-bd_dom_sf"/>
</dbReference>
<dbReference type="GO" id="GO:0000272">
    <property type="term" value="P:polysaccharide catabolic process"/>
    <property type="evidence" value="ECO:0007669"/>
    <property type="project" value="InterPro"/>
</dbReference>
<dbReference type="CDD" id="cd08547">
    <property type="entry name" value="Type_II_cohesin"/>
    <property type="match status" value="1"/>
</dbReference>
<feature type="domain" description="Cohesin" evidence="3">
    <location>
        <begin position="48"/>
        <end position="171"/>
    </location>
</feature>
<dbReference type="Pfam" id="PF00963">
    <property type="entry name" value="Cohesin"/>
    <property type="match status" value="1"/>
</dbReference>
<evidence type="ECO:0000313" key="5">
    <source>
        <dbReference type="Proteomes" id="UP000176741"/>
    </source>
</evidence>
<dbReference type="InterPro" id="IPR002102">
    <property type="entry name" value="Cohesin_dom"/>
</dbReference>
<dbReference type="EMBL" id="MGGD01000038">
    <property type="protein sequence ID" value="OGM20288.1"/>
    <property type="molecule type" value="Genomic_DNA"/>
</dbReference>
<comment type="caution">
    <text evidence="4">The sequence shown here is derived from an EMBL/GenBank/DDBJ whole genome shotgun (WGS) entry which is preliminary data.</text>
</comment>
<protein>
    <recommendedName>
        <fullName evidence="3">Cohesin domain-containing protein</fullName>
    </recommendedName>
</protein>
<dbReference type="SUPFAM" id="SSF49384">
    <property type="entry name" value="Carbohydrate-binding domain"/>
    <property type="match status" value="1"/>
</dbReference>
<dbReference type="Proteomes" id="UP000176741">
    <property type="component" value="Unassembled WGS sequence"/>
</dbReference>
<dbReference type="AlphaFoldDB" id="A0A1F7Y0V1"/>
<keyword evidence="2" id="KW-0812">Transmembrane</keyword>
<gene>
    <name evidence="4" type="ORF">A2771_00720</name>
</gene>
<evidence type="ECO:0000256" key="1">
    <source>
        <dbReference type="SAM" id="MobiDB-lite"/>
    </source>
</evidence>
<evidence type="ECO:0000256" key="2">
    <source>
        <dbReference type="SAM" id="Phobius"/>
    </source>
</evidence>
<evidence type="ECO:0000313" key="4">
    <source>
        <dbReference type="EMBL" id="OGM20288.1"/>
    </source>
</evidence>
<proteinExistence type="predicted"/>
<reference evidence="4 5" key="1">
    <citation type="journal article" date="2016" name="Nat. Commun.">
        <title>Thousands of microbial genomes shed light on interconnected biogeochemical processes in an aquifer system.</title>
        <authorList>
            <person name="Anantharaman K."/>
            <person name="Brown C.T."/>
            <person name="Hug L.A."/>
            <person name="Sharon I."/>
            <person name="Castelle C.J."/>
            <person name="Probst A.J."/>
            <person name="Thomas B.C."/>
            <person name="Singh A."/>
            <person name="Wilkins M.J."/>
            <person name="Karaoz U."/>
            <person name="Brodie E.L."/>
            <person name="Williams K.H."/>
            <person name="Hubbard S.S."/>
            <person name="Banfield J.F."/>
        </authorList>
    </citation>
    <scope>NUCLEOTIDE SEQUENCE [LARGE SCALE GENOMIC DNA]</scope>
</reference>
<feature type="transmembrane region" description="Helical" evidence="2">
    <location>
        <begin position="262"/>
        <end position="280"/>
    </location>
</feature>
<name>A0A1F7Y0V1_9BACT</name>
<evidence type="ECO:0000259" key="3">
    <source>
        <dbReference type="Pfam" id="PF00963"/>
    </source>
</evidence>
<dbReference type="Gene3D" id="2.60.40.680">
    <property type="match status" value="1"/>
</dbReference>
<feature type="compositionally biased region" description="Low complexity" evidence="1">
    <location>
        <begin position="220"/>
        <end position="247"/>
    </location>
</feature>
<organism evidence="4 5">
    <name type="scientific">Candidatus Woesebacteria bacterium RIFCSPHIGHO2_01_FULL_38_26b</name>
    <dbReference type="NCBI Taxonomy" id="1802491"/>
    <lineage>
        <taxon>Bacteria</taxon>
        <taxon>Candidatus Woeseibacteriota</taxon>
    </lineage>
</organism>
<accession>A0A1F7Y0V1</accession>
<feature type="compositionally biased region" description="Polar residues" evidence="1">
    <location>
        <begin position="197"/>
        <end position="211"/>
    </location>
</feature>
<dbReference type="GO" id="GO:0030246">
    <property type="term" value="F:carbohydrate binding"/>
    <property type="evidence" value="ECO:0007669"/>
    <property type="project" value="InterPro"/>
</dbReference>